<feature type="domain" description="Lipopolysaccharide assembly protein A" evidence="6">
    <location>
        <begin position="24"/>
        <end position="76"/>
    </location>
</feature>
<evidence type="ECO:0000256" key="5">
    <source>
        <dbReference type="SAM" id="Phobius"/>
    </source>
</evidence>
<protein>
    <submittedName>
        <fullName evidence="7">Lipopolysaccharide assembly LapA domain-containing protein</fullName>
    </submittedName>
</protein>
<keyword evidence="2 5" id="KW-0812">Transmembrane</keyword>
<evidence type="ECO:0000256" key="4">
    <source>
        <dbReference type="ARBA" id="ARBA00023136"/>
    </source>
</evidence>
<keyword evidence="8" id="KW-1185">Reference proteome</keyword>
<keyword evidence="3 5" id="KW-1133">Transmembrane helix</keyword>
<dbReference type="PANTHER" id="PTHR41335">
    <property type="entry name" value="MEMBRANE PROTEIN-RELATED"/>
    <property type="match status" value="1"/>
</dbReference>
<keyword evidence="1" id="KW-1003">Cell membrane</keyword>
<name>A0ABV9MGE6_9BACL</name>
<evidence type="ECO:0000256" key="2">
    <source>
        <dbReference type="ARBA" id="ARBA00022692"/>
    </source>
</evidence>
<organism evidence="7 8">
    <name type="scientific">Planococcus dechangensis</name>
    <dbReference type="NCBI Taxonomy" id="1176255"/>
    <lineage>
        <taxon>Bacteria</taxon>
        <taxon>Bacillati</taxon>
        <taxon>Bacillota</taxon>
        <taxon>Bacilli</taxon>
        <taxon>Bacillales</taxon>
        <taxon>Caryophanaceae</taxon>
        <taxon>Planococcus</taxon>
    </lineage>
</organism>
<proteinExistence type="predicted"/>
<evidence type="ECO:0000259" key="6">
    <source>
        <dbReference type="Pfam" id="PF06305"/>
    </source>
</evidence>
<evidence type="ECO:0000313" key="8">
    <source>
        <dbReference type="Proteomes" id="UP001595932"/>
    </source>
</evidence>
<gene>
    <name evidence="7" type="ORF">ACFO5U_15125</name>
</gene>
<sequence length="89" mass="9793">MKLQWLVLLAFLFAVLITIFAVVNVDTVPVNFVFGTADWPLILVILVSALMGFLLSGTVALVKIFSLQKDMKAMRKGKPVKQKKNVSAS</sequence>
<reference evidence="8" key="1">
    <citation type="journal article" date="2019" name="Int. J. Syst. Evol. Microbiol.">
        <title>The Global Catalogue of Microorganisms (GCM) 10K type strain sequencing project: providing services to taxonomists for standard genome sequencing and annotation.</title>
        <authorList>
            <consortium name="The Broad Institute Genomics Platform"/>
            <consortium name="The Broad Institute Genome Sequencing Center for Infectious Disease"/>
            <person name="Wu L."/>
            <person name="Ma J."/>
        </authorList>
    </citation>
    <scope>NUCLEOTIDE SEQUENCE [LARGE SCALE GENOMIC DNA]</scope>
    <source>
        <strain evidence="8">CGMCC 1.12151</strain>
    </source>
</reference>
<feature type="transmembrane region" description="Helical" evidence="5">
    <location>
        <begin position="41"/>
        <end position="65"/>
    </location>
</feature>
<dbReference type="EMBL" id="JBHSGL010000015">
    <property type="protein sequence ID" value="MFC4714180.1"/>
    <property type="molecule type" value="Genomic_DNA"/>
</dbReference>
<accession>A0ABV9MGE6</accession>
<evidence type="ECO:0000256" key="1">
    <source>
        <dbReference type="ARBA" id="ARBA00022475"/>
    </source>
</evidence>
<evidence type="ECO:0000313" key="7">
    <source>
        <dbReference type="EMBL" id="MFC4714180.1"/>
    </source>
</evidence>
<dbReference type="RefSeq" id="WP_377279907.1">
    <property type="nucleotide sequence ID" value="NZ_JBHSGL010000015.1"/>
</dbReference>
<keyword evidence="4 5" id="KW-0472">Membrane</keyword>
<evidence type="ECO:0000256" key="3">
    <source>
        <dbReference type="ARBA" id="ARBA00022989"/>
    </source>
</evidence>
<dbReference type="Pfam" id="PF06305">
    <property type="entry name" value="LapA_dom"/>
    <property type="match status" value="1"/>
</dbReference>
<dbReference type="PANTHER" id="PTHR41335:SF1">
    <property type="entry name" value="MEMBRANE PROTEIN"/>
    <property type="match status" value="1"/>
</dbReference>
<comment type="caution">
    <text evidence="7">The sequence shown here is derived from an EMBL/GenBank/DDBJ whole genome shotgun (WGS) entry which is preliminary data.</text>
</comment>
<dbReference type="Proteomes" id="UP001595932">
    <property type="component" value="Unassembled WGS sequence"/>
</dbReference>
<dbReference type="InterPro" id="IPR010445">
    <property type="entry name" value="LapA_dom"/>
</dbReference>